<feature type="compositionally biased region" description="Basic and acidic residues" evidence="1">
    <location>
        <begin position="62"/>
        <end position="71"/>
    </location>
</feature>
<reference evidence="2" key="1">
    <citation type="submission" date="2020-12" db="EMBL/GenBank/DDBJ databases">
        <title>Metabolic potential, ecology and presence of endohyphal bacteria is reflected in genomic diversity of Mucoromycotina.</title>
        <authorList>
            <person name="Muszewska A."/>
            <person name="Okrasinska A."/>
            <person name="Steczkiewicz K."/>
            <person name="Drgas O."/>
            <person name="Orlowska M."/>
            <person name="Perlinska-Lenart U."/>
            <person name="Aleksandrzak-Piekarczyk T."/>
            <person name="Szatraj K."/>
            <person name="Zielenkiewicz U."/>
            <person name="Pilsyk S."/>
            <person name="Malc E."/>
            <person name="Mieczkowski P."/>
            <person name="Kruszewska J.S."/>
            <person name="Biernat P."/>
            <person name="Pawlowska J."/>
        </authorList>
    </citation>
    <scope>NUCLEOTIDE SEQUENCE</scope>
    <source>
        <strain evidence="2">WA0000067209</strain>
    </source>
</reference>
<gene>
    <name evidence="2" type="ORF">INT43_000345</name>
</gene>
<feature type="region of interest" description="Disordered" evidence="1">
    <location>
        <begin position="31"/>
        <end position="50"/>
    </location>
</feature>
<name>A0A8H7Q260_MORIS</name>
<proteinExistence type="predicted"/>
<comment type="caution">
    <text evidence="2">The sequence shown here is derived from an EMBL/GenBank/DDBJ whole genome shotgun (WGS) entry which is preliminary data.</text>
</comment>
<evidence type="ECO:0000313" key="3">
    <source>
        <dbReference type="Proteomes" id="UP000654370"/>
    </source>
</evidence>
<evidence type="ECO:0000313" key="2">
    <source>
        <dbReference type="EMBL" id="KAG2184436.1"/>
    </source>
</evidence>
<organism evidence="2 3">
    <name type="scientific">Mortierella isabellina</name>
    <name type="common">Filamentous fungus</name>
    <name type="synonym">Umbelopsis isabellina</name>
    <dbReference type="NCBI Taxonomy" id="91625"/>
    <lineage>
        <taxon>Eukaryota</taxon>
        <taxon>Fungi</taxon>
        <taxon>Fungi incertae sedis</taxon>
        <taxon>Mucoromycota</taxon>
        <taxon>Mucoromycotina</taxon>
        <taxon>Umbelopsidomycetes</taxon>
        <taxon>Umbelopsidales</taxon>
        <taxon>Umbelopsidaceae</taxon>
        <taxon>Umbelopsis</taxon>
    </lineage>
</organism>
<evidence type="ECO:0000256" key="1">
    <source>
        <dbReference type="SAM" id="MobiDB-lite"/>
    </source>
</evidence>
<feature type="region of interest" description="Disordered" evidence="1">
    <location>
        <begin position="57"/>
        <end position="117"/>
    </location>
</feature>
<keyword evidence="3" id="KW-1185">Reference proteome</keyword>
<protein>
    <submittedName>
        <fullName evidence="2">Uncharacterized protein</fullName>
    </submittedName>
</protein>
<feature type="compositionally biased region" description="Basic and acidic residues" evidence="1">
    <location>
        <begin position="100"/>
        <end position="117"/>
    </location>
</feature>
<dbReference type="OrthoDB" id="10287779at2759"/>
<accession>A0A8H7Q260</accession>
<dbReference type="AlphaFoldDB" id="A0A8H7Q260"/>
<sequence>MQSGKLICRYRATLSSRIIPTAAAFRQFSMSAPSFNKKEEGGPRSVTHTYFEEMKDYDEEESKSYEKDRVDGSFWGGDPGQQQEGDKNEMVDENSPNVHEAYKDSNKSEKKSVRGKK</sequence>
<dbReference type="Proteomes" id="UP000654370">
    <property type="component" value="Unassembled WGS sequence"/>
</dbReference>
<dbReference type="EMBL" id="JAEPQZ010000002">
    <property type="protein sequence ID" value="KAG2184436.1"/>
    <property type="molecule type" value="Genomic_DNA"/>
</dbReference>